<dbReference type="Pfam" id="PF13349">
    <property type="entry name" value="DUF4097"/>
    <property type="match status" value="1"/>
</dbReference>
<gene>
    <name evidence="3" type="ORF">J2Z44_003728</name>
</gene>
<reference evidence="3 4" key="1">
    <citation type="submission" date="2021-03" db="EMBL/GenBank/DDBJ databases">
        <title>Genomic Encyclopedia of Type Strains, Phase IV (KMG-IV): sequencing the most valuable type-strain genomes for metagenomic binning, comparative biology and taxonomic classification.</title>
        <authorList>
            <person name="Goeker M."/>
        </authorList>
    </citation>
    <scope>NUCLEOTIDE SEQUENCE [LARGE SCALE GENOMIC DNA]</scope>
    <source>
        <strain evidence="3 4">DSM 28650</strain>
    </source>
</reference>
<keyword evidence="4" id="KW-1185">Reference proteome</keyword>
<dbReference type="RefSeq" id="WP_021282769.1">
    <property type="nucleotide sequence ID" value="NZ_JAGGLL010000041.1"/>
</dbReference>
<feature type="domain" description="DUF4097" evidence="2">
    <location>
        <begin position="80"/>
        <end position="326"/>
    </location>
</feature>
<dbReference type="InterPro" id="IPR025164">
    <property type="entry name" value="Toastrack_DUF4097"/>
</dbReference>
<evidence type="ECO:0000256" key="1">
    <source>
        <dbReference type="SAM" id="Phobius"/>
    </source>
</evidence>
<comment type="caution">
    <text evidence="3">The sequence shown here is derived from an EMBL/GenBank/DDBJ whole genome shotgun (WGS) entry which is preliminary data.</text>
</comment>
<evidence type="ECO:0000313" key="3">
    <source>
        <dbReference type="EMBL" id="MBP2023886.1"/>
    </source>
</evidence>
<protein>
    <submittedName>
        <fullName evidence="3">DUF4097 and DUF4098 domain-containing protein YvlB</fullName>
    </submittedName>
</protein>
<name>A0ABS4K9F3_9CLOT</name>
<evidence type="ECO:0000313" key="4">
    <source>
        <dbReference type="Proteomes" id="UP001519308"/>
    </source>
</evidence>
<feature type="transmembrane region" description="Helical" evidence="1">
    <location>
        <begin position="7"/>
        <end position="29"/>
    </location>
</feature>
<dbReference type="Proteomes" id="UP001519308">
    <property type="component" value="Unassembled WGS sequence"/>
</dbReference>
<organism evidence="3 4">
    <name type="scientific">Clostridium punense</name>
    <dbReference type="NCBI Taxonomy" id="1054297"/>
    <lineage>
        <taxon>Bacteria</taxon>
        <taxon>Bacillati</taxon>
        <taxon>Bacillota</taxon>
        <taxon>Clostridia</taxon>
        <taxon>Eubacteriales</taxon>
        <taxon>Clostridiaceae</taxon>
        <taxon>Clostridium</taxon>
    </lineage>
</organism>
<accession>A0ABS4K9F3</accession>
<proteinExistence type="predicted"/>
<sequence length="329" mass="35366">MFRNGKLKSVIIILLSIMFLTYGFGYYILYKSSNETKIFDMFKGLKGANINFGNTFNIKNGKTHYIDETKSQVIGEAEFIDINLISGNISLIPYDGTDIKATLKGSFKIASDDLPHLQIQSSGGTITIRFLKDNGSLNSISVSDDFKLDVYIPKNYNKNLSVRSVSANISCDNLAISKLTASSVSGKIKLSNMTSTESKFNSVSGDITIDNLSNTLASIGSTSGSIEITNFSGNLDGKTVSGNLNVSYKDFQENILEFKSTSGEVSITLPNSSSFYVNSSSTSGDIDITLPVAVTNSSKKSITGTVGNSSTKGKVNLSTISGDINIHKK</sequence>
<keyword evidence="1" id="KW-1133">Transmembrane helix</keyword>
<keyword evidence="1" id="KW-0472">Membrane</keyword>
<dbReference type="EMBL" id="JAGGLL010000041">
    <property type="protein sequence ID" value="MBP2023886.1"/>
    <property type="molecule type" value="Genomic_DNA"/>
</dbReference>
<dbReference type="PANTHER" id="PTHR34094">
    <property type="match status" value="1"/>
</dbReference>
<keyword evidence="1" id="KW-0812">Transmembrane</keyword>
<evidence type="ECO:0000259" key="2">
    <source>
        <dbReference type="Pfam" id="PF13349"/>
    </source>
</evidence>
<dbReference type="PANTHER" id="PTHR34094:SF1">
    <property type="entry name" value="PROTEIN FAM185A"/>
    <property type="match status" value="1"/>
</dbReference>